<evidence type="ECO:0000313" key="2">
    <source>
        <dbReference type="Proteomes" id="UP000035489"/>
    </source>
</evidence>
<keyword evidence="2" id="KW-1185">Reference proteome</keyword>
<dbReference type="OrthoDB" id="7997871at2"/>
<dbReference type="RefSeq" id="WP_047189422.1">
    <property type="nucleotide sequence ID" value="NZ_LCYG01000032.1"/>
</dbReference>
<dbReference type="AlphaFoldDB" id="A0A0H1RCK5"/>
<dbReference type="NCBIfam" id="TIGR01563">
    <property type="entry name" value="gp16_SPP1"/>
    <property type="match status" value="1"/>
</dbReference>
<dbReference type="Pfam" id="PF05521">
    <property type="entry name" value="Phage_HCP"/>
    <property type="match status" value="1"/>
</dbReference>
<dbReference type="Proteomes" id="UP000035489">
    <property type="component" value="Unassembled WGS sequence"/>
</dbReference>
<proteinExistence type="predicted"/>
<dbReference type="PATRIC" id="fig|1225564.3.peg.3411"/>
<organism evidence="1 2">
    <name type="scientific">Microvirga vignae</name>
    <dbReference type="NCBI Taxonomy" id="1225564"/>
    <lineage>
        <taxon>Bacteria</taxon>
        <taxon>Pseudomonadati</taxon>
        <taxon>Pseudomonadota</taxon>
        <taxon>Alphaproteobacteria</taxon>
        <taxon>Hyphomicrobiales</taxon>
        <taxon>Methylobacteriaceae</taxon>
        <taxon>Microvirga</taxon>
    </lineage>
</organism>
<evidence type="ECO:0000313" key="1">
    <source>
        <dbReference type="EMBL" id="KLK92601.1"/>
    </source>
</evidence>
<gene>
    <name evidence="1" type="ORF">AA309_12905</name>
</gene>
<name>A0A0H1RCK5_9HYPH</name>
<protein>
    <recommendedName>
        <fullName evidence="3">Head-tail adaptor protein</fullName>
    </recommendedName>
</protein>
<dbReference type="InterPro" id="IPR008767">
    <property type="entry name" value="Phage_SPP1_head-tail_adaptor"/>
</dbReference>
<comment type="caution">
    <text evidence="1">The sequence shown here is derived from an EMBL/GenBank/DDBJ whole genome shotgun (WGS) entry which is preliminary data.</text>
</comment>
<reference evidence="1 2" key="1">
    <citation type="submission" date="2015-05" db="EMBL/GenBank/DDBJ databases">
        <title>Draft genome sequence of Microvirga vignae strain BR3299, a novel nitrogen fixing bacteria isolated from Brazil semi-aired region.</title>
        <authorList>
            <person name="Zilli J.E."/>
            <person name="Passos S.R."/>
            <person name="Leite J."/>
            <person name="Baldani J.I."/>
            <person name="Xavier G.R."/>
            <person name="Rumjaneck N.G."/>
            <person name="Simoes-Araujo J.L."/>
        </authorList>
    </citation>
    <scope>NUCLEOTIDE SEQUENCE [LARGE SCALE GENOMIC DNA]</scope>
    <source>
        <strain evidence="1 2">BR3299</strain>
    </source>
</reference>
<sequence length="116" mass="13161">MPTAGQFRDRMTFQKRRVLDDGYGNEVSGPWEDQFTVAANIAPARGREDVLAARPQGVRPVEITVRQSSQRRFITPSWRAINARDPRQIMNIHDIRDPDGKRAWNVLTCTLGVASK</sequence>
<evidence type="ECO:0008006" key="3">
    <source>
        <dbReference type="Google" id="ProtNLM"/>
    </source>
</evidence>
<dbReference type="Gene3D" id="2.40.10.270">
    <property type="entry name" value="Bacteriophage SPP1 head-tail adaptor protein"/>
    <property type="match status" value="1"/>
</dbReference>
<dbReference type="InterPro" id="IPR038666">
    <property type="entry name" value="SSP1_head-tail_sf"/>
</dbReference>
<dbReference type="EMBL" id="LCYG01000032">
    <property type="protein sequence ID" value="KLK92601.1"/>
    <property type="molecule type" value="Genomic_DNA"/>
</dbReference>
<dbReference type="STRING" id="1225564.AA309_12905"/>
<accession>A0A0H1RCK5</accession>